<comment type="caution">
    <text evidence="1">The sequence shown here is derived from an EMBL/GenBank/DDBJ whole genome shotgun (WGS) entry which is preliminary data.</text>
</comment>
<dbReference type="Proteomes" id="UP000280668">
    <property type="component" value="Unassembled WGS sequence"/>
</dbReference>
<proteinExistence type="predicted"/>
<organism evidence="1 2">
    <name type="scientific">Bogoriella caseilytica</name>
    <dbReference type="NCBI Taxonomy" id="56055"/>
    <lineage>
        <taxon>Bacteria</taxon>
        <taxon>Bacillati</taxon>
        <taxon>Actinomycetota</taxon>
        <taxon>Actinomycetes</taxon>
        <taxon>Micrococcales</taxon>
        <taxon>Bogoriellaceae</taxon>
        <taxon>Bogoriella</taxon>
    </lineage>
</organism>
<gene>
    <name evidence="1" type="ORF">EDD31_2765</name>
</gene>
<dbReference type="AlphaFoldDB" id="A0A3N2BGJ7"/>
<evidence type="ECO:0000313" key="2">
    <source>
        <dbReference type="Proteomes" id="UP000280668"/>
    </source>
</evidence>
<reference evidence="1 2" key="1">
    <citation type="submission" date="2018-11" db="EMBL/GenBank/DDBJ databases">
        <title>Sequencing the genomes of 1000 actinobacteria strains.</title>
        <authorList>
            <person name="Klenk H.-P."/>
        </authorList>
    </citation>
    <scope>NUCLEOTIDE SEQUENCE [LARGE SCALE GENOMIC DNA]</scope>
    <source>
        <strain evidence="1 2">DSM 11294</strain>
    </source>
</reference>
<evidence type="ECO:0000313" key="1">
    <source>
        <dbReference type="EMBL" id="ROR74355.1"/>
    </source>
</evidence>
<accession>A0A3N2BGJ7</accession>
<protein>
    <submittedName>
        <fullName evidence="1">Uncharacterized protein</fullName>
    </submittedName>
</protein>
<dbReference type="EMBL" id="RKHK01000001">
    <property type="protein sequence ID" value="ROR74355.1"/>
    <property type="molecule type" value="Genomic_DNA"/>
</dbReference>
<sequence length="152" mass="16890">MFRNSSSPWELGCGSSFIPPVSKPLACDAAAVLAPAPELVWELSGLHMHWQCAYEPEQNGSAPSGWHRDFAATRGWLRDWVAASGTRLDRDRPTRQTTWPGEGPKPAIEDIVIADREQVFRAFMEADVARREEAEGAFFAALPAGDHDERDR</sequence>
<name>A0A3N2BGJ7_9MICO</name>
<keyword evidence="2" id="KW-1185">Reference proteome</keyword>